<feature type="compositionally biased region" description="Polar residues" evidence="1">
    <location>
        <begin position="19"/>
        <end position="33"/>
    </location>
</feature>
<feature type="region of interest" description="Disordered" evidence="1">
    <location>
        <begin position="93"/>
        <end position="119"/>
    </location>
</feature>
<organism evidence="2 3">
    <name type="scientific">Natronocella acetinitrilica</name>
    <dbReference type="NCBI Taxonomy" id="414046"/>
    <lineage>
        <taxon>Bacteria</taxon>
        <taxon>Pseudomonadati</taxon>
        <taxon>Pseudomonadota</taxon>
        <taxon>Gammaproteobacteria</taxon>
        <taxon>Chromatiales</taxon>
        <taxon>Ectothiorhodospiraceae</taxon>
        <taxon>Natronocella</taxon>
    </lineage>
</organism>
<keyword evidence="3" id="KW-1185">Reference proteome</keyword>
<evidence type="ECO:0000256" key="1">
    <source>
        <dbReference type="SAM" id="MobiDB-lite"/>
    </source>
</evidence>
<protein>
    <submittedName>
        <fullName evidence="2">Uncharacterized protein</fullName>
    </submittedName>
</protein>
<feature type="compositionally biased region" description="Basic and acidic residues" evidence="1">
    <location>
        <begin position="49"/>
        <end position="74"/>
    </location>
</feature>
<name>A0AAE3G8V5_9GAMM</name>
<dbReference type="RefSeq" id="WP_253484398.1">
    <property type="nucleotide sequence ID" value="NZ_JALJXV010000012.1"/>
</dbReference>
<comment type="caution">
    <text evidence="2">The sequence shown here is derived from an EMBL/GenBank/DDBJ whole genome shotgun (WGS) entry which is preliminary data.</text>
</comment>
<accession>A0AAE3G8V5</accession>
<reference evidence="2" key="1">
    <citation type="submission" date="2022-03" db="EMBL/GenBank/DDBJ databases">
        <title>Genomic Encyclopedia of Type Strains, Phase III (KMG-III): the genomes of soil and plant-associated and newly described type strains.</title>
        <authorList>
            <person name="Whitman W."/>
        </authorList>
    </citation>
    <scope>NUCLEOTIDE SEQUENCE</scope>
    <source>
        <strain evidence="2">ANL 6-2</strain>
    </source>
</reference>
<evidence type="ECO:0000313" key="3">
    <source>
        <dbReference type="Proteomes" id="UP001205843"/>
    </source>
</evidence>
<proteinExistence type="predicted"/>
<dbReference type="AlphaFoldDB" id="A0AAE3G8V5"/>
<dbReference type="EMBL" id="JALJXV010000012">
    <property type="protein sequence ID" value="MCP1676916.1"/>
    <property type="molecule type" value="Genomic_DNA"/>
</dbReference>
<dbReference type="Proteomes" id="UP001205843">
    <property type="component" value="Unassembled WGS sequence"/>
</dbReference>
<sequence>MATPSPNPNNHVNHPTPNQQVPPSSQTPDSVNRQVGEFSESLNRQTEAGSKHPVLDKHRTLGEVDGKQWPHRAGDALPGRLVSARETMENITEAVEEGEVSTPGGVKTGTGSEPSSAQGVEQQIYQLKSEIHLQEAGRLERRHDLVAGFDGVRSVFQGGFDNDAHRNNVETLEKLGEIRADLRAGDLDVATAQRQIGQVVADWNDEHERTLQAHRETALTVQGIGKTMYGAGKGMAVVSVGALGFAAGGTAGLPTGPGAIASGIGTGATFGAGTNLVLSDIEQGLDTWFTNNFLPGVESENTSITYSALSMAGLLERSNTDAGDLTQTKLLDGLAGGVLGGTGAVGKAMLPGLVETVSAPGATLKTKAIEGAKIHTAMGGTANGGFLAVDSLAAVMDDETDRAETLQAIGDAAKVRGTAFGVGLLATPININLPNEPSKMVLDAVVSGGQYMAEMAADGRADEINLGHAGLSAFQSILGSGPGTLKAIRDGQSQSVPLGNASVSFDPAEAARLQRESEAARVLRDFNEQVPFMAERDVNARVGNTTLRMNVAETAREQGLGMPPPTPTINRDVDSFTTPDAPQPISSVEGMFPDRTMTAPHIPEPGMPEVTAIVPVAPGNTGATSQGQPGAGIPELDFQALVSGMRGDQPNDPGGALLQGRPWEAPGPLAPTRSADGGGVMEPGQAIVPLPEVFMGDAPPSRLPGGEPLTPLSSAANELLVQTASGSDRPEVWVTDRGPMGPVRQIQDIPEGFDLSPGWIMGDGTLGPLRSGADNQ</sequence>
<gene>
    <name evidence="2" type="ORF">J2T57_004090</name>
</gene>
<feature type="compositionally biased region" description="Polar residues" evidence="1">
    <location>
        <begin position="109"/>
        <end position="119"/>
    </location>
</feature>
<feature type="region of interest" description="Disordered" evidence="1">
    <location>
        <begin position="1"/>
        <end position="79"/>
    </location>
</feature>
<feature type="compositionally biased region" description="Low complexity" evidence="1">
    <location>
        <begin position="1"/>
        <end position="18"/>
    </location>
</feature>
<evidence type="ECO:0000313" key="2">
    <source>
        <dbReference type="EMBL" id="MCP1676916.1"/>
    </source>
</evidence>